<gene>
    <name evidence="1" type="ORF">S06H3_50059</name>
</gene>
<dbReference type="EMBL" id="BARV01031657">
    <property type="protein sequence ID" value="GAI40135.1"/>
    <property type="molecule type" value="Genomic_DNA"/>
</dbReference>
<feature type="non-terminal residue" evidence="1">
    <location>
        <position position="1"/>
    </location>
</feature>
<sequence>WDGKDYNWCGEDICKIWQSSNESALVDAVAINMDADTLHHYIRKRKLTDRQIESTTRLYRLGIYLVSLITYFQLSRRENIENKEELVSYLMKGVGKIIIPIVINEEIIKEIEKDDTWTTRS</sequence>
<reference evidence="1" key="1">
    <citation type="journal article" date="2014" name="Front. Microbiol.">
        <title>High frequency of phylogenetically diverse reductive dehalogenase-homologous genes in deep subseafloor sedimentary metagenomes.</title>
        <authorList>
            <person name="Kawai M."/>
            <person name="Futagami T."/>
            <person name="Toyoda A."/>
            <person name="Takaki Y."/>
            <person name="Nishi S."/>
            <person name="Hori S."/>
            <person name="Arai W."/>
            <person name="Tsubouchi T."/>
            <person name="Morono Y."/>
            <person name="Uchiyama I."/>
            <person name="Ito T."/>
            <person name="Fujiyama A."/>
            <person name="Inagaki F."/>
            <person name="Takami H."/>
        </authorList>
    </citation>
    <scope>NUCLEOTIDE SEQUENCE</scope>
    <source>
        <strain evidence="1">Expedition CK06-06</strain>
    </source>
</reference>
<protein>
    <submittedName>
        <fullName evidence="1">Uncharacterized protein</fullName>
    </submittedName>
</protein>
<evidence type="ECO:0000313" key="1">
    <source>
        <dbReference type="EMBL" id="GAI40135.1"/>
    </source>
</evidence>
<proteinExistence type="predicted"/>
<comment type="caution">
    <text evidence="1">The sequence shown here is derived from an EMBL/GenBank/DDBJ whole genome shotgun (WGS) entry which is preliminary data.</text>
</comment>
<organism evidence="1">
    <name type="scientific">marine sediment metagenome</name>
    <dbReference type="NCBI Taxonomy" id="412755"/>
    <lineage>
        <taxon>unclassified sequences</taxon>
        <taxon>metagenomes</taxon>
        <taxon>ecological metagenomes</taxon>
    </lineage>
</organism>
<dbReference type="AlphaFoldDB" id="X1PM58"/>
<name>X1PM58_9ZZZZ</name>
<accession>X1PM58</accession>